<dbReference type="InterPro" id="IPR051205">
    <property type="entry name" value="UbiH/COQ6_monooxygenase"/>
</dbReference>
<keyword evidence="11" id="KW-1185">Reference proteome</keyword>
<comment type="subunit">
    <text evidence="8">Component of the Ubi complex metabolon, which regroups five ubiquinone biosynthesis proteins (UbiE, UbiF, UbiG, UbiH and UbiI) and two accessory factors (UbiK and the lipid-binding protein UbiJ).</text>
</comment>
<dbReference type="RefSeq" id="WP_208842741.1">
    <property type="nucleotide sequence ID" value="NZ_CP072133.1"/>
</dbReference>
<evidence type="ECO:0000256" key="2">
    <source>
        <dbReference type="ARBA" id="ARBA00004749"/>
    </source>
</evidence>
<reference evidence="10" key="1">
    <citation type="submission" date="2021-03" db="EMBL/GenBank/DDBJ databases">
        <title>Complete Genome of Pseudoalteromonas xiamenensis STKMTI.2, a new potential marine bacterium producing anti-Vibrio compounds.</title>
        <authorList>
            <person name="Handayani D.P."/>
            <person name="Isnansetyo A."/>
            <person name="Istiqomah I."/>
            <person name="Jumina J."/>
        </authorList>
    </citation>
    <scope>NUCLEOTIDE SEQUENCE</scope>
    <source>
        <strain evidence="10">STKMTI.2</strain>
    </source>
</reference>
<evidence type="ECO:0000256" key="4">
    <source>
        <dbReference type="ARBA" id="ARBA00022630"/>
    </source>
</evidence>
<dbReference type="SUPFAM" id="SSF51905">
    <property type="entry name" value="FAD/NAD(P)-binding domain"/>
    <property type="match status" value="1"/>
</dbReference>
<dbReference type="GO" id="GO:0110142">
    <property type="term" value="C:ubiquinone biosynthesis complex"/>
    <property type="evidence" value="ECO:0007669"/>
    <property type="project" value="UniProtKB-ARBA"/>
</dbReference>
<evidence type="ECO:0000256" key="7">
    <source>
        <dbReference type="ARBA" id="ARBA00023033"/>
    </source>
</evidence>
<sequence length="385" mass="42306">MKNKVVIIGGGMVGAATAVALAKKGAQVIVVEQFPIDPIETFNDAQIDIRVSAINRFSERLLESLGAMPTLKASRTAPYTRLTAFESGKNVLSFDHTEVNTSHLGHIIENKLIQASLWKQFKGLPITVKHFETPARKIEQSESEITLTYDQEVLQADLLIAADGGRSHVRQLAGIGTTGWQYSQHCMGVLIELDAPQQTETWQQFKATGPVALLPMSAPFANLIWYDNGNKLKLLSQLSPEQLKMEIKAHFPTLPGDFKVLNSAVFPLARQHANHYVKGRVVLVGDAAHTINPLAGQGVNLGFKDVVALVDVVSLDDVGECGALKTYERMRRKDNLLMMSTMDACYFGFSNDIEPLRIAREFILKMANNADSIKAQVLKHAMGDA</sequence>
<evidence type="ECO:0000256" key="3">
    <source>
        <dbReference type="ARBA" id="ARBA00005349"/>
    </source>
</evidence>
<dbReference type="GO" id="GO:0006744">
    <property type="term" value="P:ubiquinone biosynthetic process"/>
    <property type="evidence" value="ECO:0007669"/>
    <property type="project" value="InterPro"/>
</dbReference>
<keyword evidence="4" id="KW-0285">Flavoprotein</keyword>
<dbReference type="Proteomes" id="UP000664904">
    <property type="component" value="Chromosome"/>
</dbReference>
<dbReference type="GO" id="GO:0008682">
    <property type="term" value="F:3-demethoxyubiquinol 3-hydroxylase activity"/>
    <property type="evidence" value="ECO:0007669"/>
    <property type="project" value="TreeGrafter"/>
</dbReference>
<comment type="pathway">
    <text evidence="2">Cofactor biosynthesis; ubiquinone biosynthesis.</text>
</comment>
<evidence type="ECO:0000256" key="8">
    <source>
        <dbReference type="ARBA" id="ARBA00065734"/>
    </source>
</evidence>
<evidence type="ECO:0000256" key="6">
    <source>
        <dbReference type="ARBA" id="ARBA00023002"/>
    </source>
</evidence>
<dbReference type="Pfam" id="PF01494">
    <property type="entry name" value="FAD_binding_3"/>
    <property type="match status" value="1"/>
</dbReference>
<keyword evidence="7" id="KW-0503">Monooxygenase</keyword>
<evidence type="ECO:0000256" key="1">
    <source>
        <dbReference type="ARBA" id="ARBA00001974"/>
    </source>
</evidence>
<gene>
    <name evidence="10" type="ORF">J5O05_14795</name>
</gene>
<dbReference type="InterPro" id="IPR002938">
    <property type="entry name" value="FAD-bd"/>
</dbReference>
<comment type="similarity">
    <text evidence="3">Belongs to the UbiH/COQ6 family.</text>
</comment>
<dbReference type="InterPro" id="IPR010971">
    <property type="entry name" value="UbiH/COQ6"/>
</dbReference>
<dbReference type="NCBIfam" id="TIGR01988">
    <property type="entry name" value="Ubi-OHases"/>
    <property type="match status" value="1"/>
</dbReference>
<evidence type="ECO:0000313" key="10">
    <source>
        <dbReference type="EMBL" id="QTH71100.1"/>
    </source>
</evidence>
<dbReference type="GO" id="GO:0071949">
    <property type="term" value="F:FAD binding"/>
    <property type="evidence" value="ECO:0007669"/>
    <property type="project" value="InterPro"/>
</dbReference>
<evidence type="ECO:0000256" key="5">
    <source>
        <dbReference type="ARBA" id="ARBA00022827"/>
    </source>
</evidence>
<accession>A0A975DG83</accession>
<dbReference type="PANTHER" id="PTHR43876">
    <property type="entry name" value="UBIQUINONE BIOSYNTHESIS MONOOXYGENASE COQ6, MITOCHONDRIAL"/>
    <property type="match status" value="1"/>
</dbReference>
<proteinExistence type="inferred from homology"/>
<name>A0A975DG83_9GAMM</name>
<comment type="cofactor">
    <cofactor evidence="1">
        <name>FAD</name>
        <dbReference type="ChEBI" id="CHEBI:57692"/>
    </cofactor>
</comment>
<organism evidence="10 11">
    <name type="scientific">Pseudoalteromonas xiamenensis</name>
    <dbReference type="NCBI Taxonomy" id="882626"/>
    <lineage>
        <taxon>Bacteria</taxon>
        <taxon>Pseudomonadati</taxon>
        <taxon>Pseudomonadota</taxon>
        <taxon>Gammaproteobacteria</taxon>
        <taxon>Alteromonadales</taxon>
        <taxon>Pseudoalteromonadaceae</taxon>
        <taxon>Pseudoalteromonas</taxon>
    </lineage>
</organism>
<dbReference type="PANTHER" id="PTHR43876:SF10">
    <property type="entry name" value="3-DEMETHOXYUBIQUINOL 3-HYDROXYLASE"/>
    <property type="match status" value="1"/>
</dbReference>
<keyword evidence="6" id="KW-0560">Oxidoreductase</keyword>
<dbReference type="KEGG" id="pxi:J5O05_14795"/>
<dbReference type="AlphaFoldDB" id="A0A975DG83"/>
<protein>
    <submittedName>
        <fullName evidence="10">FAD-dependent oxidoreductase</fullName>
    </submittedName>
</protein>
<dbReference type="Gene3D" id="3.50.50.60">
    <property type="entry name" value="FAD/NAD(P)-binding domain"/>
    <property type="match status" value="2"/>
</dbReference>
<keyword evidence="5" id="KW-0274">FAD</keyword>
<evidence type="ECO:0000259" key="9">
    <source>
        <dbReference type="Pfam" id="PF01494"/>
    </source>
</evidence>
<feature type="domain" description="FAD-binding" evidence="9">
    <location>
        <begin position="4"/>
        <end position="332"/>
    </location>
</feature>
<dbReference type="PRINTS" id="PR00420">
    <property type="entry name" value="RNGMNOXGNASE"/>
</dbReference>
<evidence type="ECO:0000313" key="11">
    <source>
        <dbReference type="Proteomes" id="UP000664904"/>
    </source>
</evidence>
<dbReference type="EMBL" id="CP072133">
    <property type="protein sequence ID" value="QTH71100.1"/>
    <property type="molecule type" value="Genomic_DNA"/>
</dbReference>
<dbReference type="FunFam" id="3.50.50.60:FF:000021">
    <property type="entry name" value="Ubiquinone biosynthesis monooxygenase COQ6"/>
    <property type="match status" value="1"/>
</dbReference>
<dbReference type="InterPro" id="IPR036188">
    <property type="entry name" value="FAD/NAD-bd_sf"/>
</dbReference>